<dbReference type="Proteomes" id="UP001295469">
    <property type="component" value="Chromosome C02"/>
</dbReference>
<organism evidence="2">
    <name type="scientific">Brassica napus</name>
    <name type="common">Rape</name>
    <dbReference type="NCBI Taxonomy" id="3708"/>
    <lineage>
        <taxon>Eukaryota</taxon>
        <taxon>Viridiplantae</taxon>
        <taxon>Streptophyta</taxon>
        <taxon>Embryophyta</taxon>
        <taxon>Tracheophyta</taxon>
        <taxon>Spermatophyta</taxon>
        <taxon>Magnoliopsida</taxon>
        <taxon>eudicotyledons</taxon>
        <taxon>Gunneridae</taxon>
        <taxon>Pentapetalae</taxon>
        <taxon>rosids</taxon>
        <taxon>malvids</taxon>
        <taxon>Brassicales</taxon>
        <taxon>Brassicaceae</taxon>
        <taxon>Brassiceae</taxon>
        <taxon>Brassica</taxon>
    </lineage>
</organism>
<name>A0A816KDD2_BRANA</name>
<feature type="compositionally biased region" description="Basic and acidic residues" evidence="1">
    <location>
        <begin position="69"/>
        <end position="85"/>
    </location>
</feature>
<sequence>MRPLDTPTRCSVSEEMIRVRELDHHHSSPTGASPAEILVGKGKLEAEPRADDYTGVADVSPEPKANGFPRDRTAVGDISRPKVLKEPPMPEQILDQTRIKPPEPAGESQMSTLSLKDLRKIRERELRHFLFLS</sequence>
<evidence type="ECO:0000256" key="1">
    <source>
        <dbReference type="SAM" id="MobiDB-lite"/>
    </source>
</evidence>
<gene>
    <name evidence="2" type="ORF">DARMORV10_C02P19520.1</name>
</gene>
<accession>A0A816KDD2</accession>
<dbReference type="EMBL" id="HG994366">
    <property type="protein sequence ID" value="CAF1898549.1"/>
    <property type="molecule type" value="Genomic_DNA"/>
</dbReference>
<evidence type="ECO:0000313" key="2">
    <source>
        <dbReference type="EMBL" id="CAF1898549.1"/>
    </source>
</evidence>
<feature type="region of interest" description="Disordered" evidence="1">
    <location>
        <begin position="21"/>
        <end position="114"/>
    </location>
</feature>
<dbReference type="AlphaFoldDB" id="A0A816KDD2"/>
<proteinExistence type="predicted"/>
<reference evidence="2" key="1">
    <citation type="submission" date="2021-01" db="EMBL/GenBank/DDBJ databases">
        <authorList>
            <consortium name="Genoscope - CEA"/>
            <person name="William W."/>
        </authorList>
    </citation>
    <scope>NUCLEOTIDE SEQUENCE</scope>
</reference>
<protein>
    <submittedName>
        <fullName evidence="2">(rape) hypothetical protein</fullName>
    </submittedName>
</protein>
<feature type="compositionally biased region" description="Basic and acidic residues" evidence="1">
    <location>
        <begin position="42"/>
        <end position="52"/>
    </location>
</feature>